<name>A0ABT2DNR6_9BACI</name>
<reference evidence="1 2" key="1">
    <citation type="submission" date="2022-08" db="EMBL/GenBank/DDBJ databases">
        <title>Lysinibacillus sequencing.</title>
        <authorList>
            <person name="Dunlap C."/>
        </authorList>
    </citation>
    <scope>NUCLEOTIDE SEQUENCE [LARGE SCALE GENOMIC DNA]</scope>
    <source>
        <strain evidence="1 2">PB211</strain>
    </source>
</reference>
<dbReference type="EMBL" id="JANTOO010000011">
    <property type="protein sequence ID" value="MCS1396534.1"/>
    <property type="molecule type" value="Genomic_DNA"/>
</dbReference>
<keyword evidence="2" id="KW-1185">Reference proteome</keyword>
<evidence type="ECO:0000313" key="1">
    <source>
        <dbReference type="EMBL" id="MCS1396534.1"/>
    </source>
</evidence>
<accession>A0ABT2DNR6</accession>
<dbReference type="InterPro" id="IPR011006">
    <property type="entry name" value="CheY-like_superfamily"/>
</dbReference>
<gene>
    <name evidence="1" type="ORF">NXZ79_10895</name>
</gene>
<dbReference type="Proteomes" id="UP001525021">
    <property type="component" value="Unassembled WGS sequence"/>
</dbReference>
<sequence length="43" mass="5093">MVHILVIEDEYAISQVLNVYLKKVGYVVTQDRLTKKPMDQWEV</sequence>
<dbReference type="SUPFAM" id="SSF52172">
    <property type="entry name" value="CheY-like"/>
    <property type="match status" value="1"/>
</dbReference>
<proteinExistence type="predicted"/>
<protein>
    <submittedName>
        <fullName evidence="1">Response regulator transcription factor</fullName>
    </submittedName>
</protein>
<comment type="caution">
    <text evidence="1">The sequence shown here is derived from an EMBL/GenBank/DDBJ whole genome shotgun (WGS) entry which is preliminary data.</text>
</comment>
<dbReference type="RefSeq" id="WP_012296117.1">
    <property type="nucleotide sequence ID" value="NZ_JANTOO010000011.1"/>
</dbReference>
<evidence type="ECO:0000313" key="2">
    <source>
        <dbReference type="Proteomes" id="UP001525021"/>
    </source>
</evidence>
<organism evidence="1 2">
    <name type="scientific">Lysinibacillus pinottii</name>
    <dbReference type="NCBI Taxonomy" id="2973932"/>
    <lineage>
        <taxon>Bacteria</taxon>
        <taxon>Bacillati</taxon>
        <taxon>Bacillota</taxon>
        <taxon>Bacilli</taxon>
        <taxon>Bacillales</taxon>
        <taxon>Bacillaceae</taxon>
        <taxon>Lysinibacillus</taxon>
    </lineage>
</organism>